<dbReference type="AlphaFoldDB" id="A0A139SX02"/>
<proteinExistence type="predicted"/>
<feature type="transmembrane region" description="Helical" evidence="1">
    <location>
        <begin position="51"/>
        <end position="72"/>
    </location>
</feature>
<evidence type="ECO:0000313" key="3">
    <source>
        <dbReference type="Proteomes" id="UP000072660"/>
    </source>
</evidence>
<gene>
    <name evidence="2" type="ORF">AXE65_11095</name>
</gene>
<keyword evidence="3" id="KW-1185">Reference proteome</keyword>
<dbReference type="EMBL" id="LSZO01000058">
    <property type="protein sequence ID" value="KXU38980.1"/>
    <property type="molecule type" value="Genomic_DNA"/>
</dbReference>
<dbReference type="InterPro" id="IPR021813">
    <property type="entry name" value="DUF3392"/>
</dbReference>
<reference evidence="2 3" key="1">
    <citation type="submission" date="2016-02" db="EMBL/GenBank/DDBJ databases">
        <authorList>
            <person name="Wen L."/>
            <person name="He K."/>
            <person name="Yang H."/>
        </authorList>
    </citation>
    <scope>NUCLEOTIDE SEQUENCE [LARGE SCALE GENOMIC DNA]</scope>
    <source>
        <strain evidence="2 3">CV58</strain>
    </source>
</reference>
<evidence type="ECO:0000313" key="2">
    <source>
        <dbReference type="EMBL" id="KXU38980.1"/>
    </source>
</evidence>
<comment type="caution">
    <text evidence="2">The sequence shown here is derived from an EMBL/GenBank/DDBJ whole genome shotgun (WGS) entry which is preliminary data.</text>
</comment>
<dbReference type="OrthoDB" id="6196761at2"/>
<keyword evidence="1" id="KW-0472">Membrane</keyword>
<dbReference type="Proteomes" id="UP000072660">
    <property type="component" value="Unassembled WGS sequence"/>
</dbReference>
<evidence type="ECO:0000256" key="1">
    <source>
        <dbReference type="SAM" id="Phobius"/>
    </source>
</evidence>
<sequence>MNTVLEFIATVSRFCRAHLSEIALAIMACLLVLFGSSFNRWVRHKIGSLNFVFRTLLFIVLCALVYGLSILYLTPWITQGLSYFGNYSLFPVLLLIFLLIGIVADRS</sequence>
<name>A0A139SX02_9GAMM</name>
<accession>A0A139SX02</accession>
<dbReference type="RefSeq" id="WP_068387919.1">
    <property type="nucleotide sequence ID" value="NZ_LSZO01000058.1"/>
</dbReference>
<feature type="transmembrane region" description="Helical" evidence="1">
    <location>
        <begin position="22"/>
        <end position="39"/>
    </location>
</feature>
<evidence type="ECO:0008006" key="4">
    <source>
        <dbReference type="Google" id="ProtNLM"/>
    </source>
</evidence>
<organism evidence="2 3">
    <name type="scientific">Ventosimonas gracilis</name>
    <dbReference type="NCBI Taxonomy" id="1680762"/>
    <lineage>
        <taxon>Bacteria</taxon>
        <taxon>Pseudomonadati</taxon>
        <taxon>Pseudomonadota</taxon>
        <taxon>Gammaproteobacteria</taxon>
        <taxon>Pseudomonadales</taxon>
        <taxon>Ventosimonadaceae</taxon>
        <taxon>Ventosimonas</taxon>
    </lineage>
</organism>
<protein>
    <recommendedName>
        <fullName evidence="4">DUF3392 domain-containing protein</fullName>
    </recommendedName>
</protein>
<keyword evidence="1" id="KW-0812">Transmembrane</keyword>
<dbReference type="Pfam" id="PF11872">
    <property type="entry name" value="DUF3392"/>
    <property type="match status" value="1"/>
</dbReference>
<feature type="transmembrane region" description="Helical" evidence="1">
    <location>
        <begin position="84"/>
        <end position="104"/>
    </location>
</feature>
<keyword evidence="1" id="KW-1133">Transmembrane helix</keyword>